<evidence type="ECO:0000256" key="7">
    <source>
        <dbReference type="ARBA" id="ARBA00019373"/>
    </source>
</evidence>
<keyword evidence="15 19" id="KW-0472">Membrane</keyword>
<evidence type="ECO:0000256" key="19">
    <source>
        <dbReference type="SAM" id="Phobius"/>
    </source>
</evidence>
<evidence type="ECO:0000256" key="17">
    <source>
        <dbReference type="ARBA" id="ARBA00023264"/>
    </source>
</evidence>
<dbReference type="GO" id="GO:0016024">
    <property type="term" value="P:CDP-diacylglycerol biosynthetic process"/>
    <property type="evidence" value="ECO:0007669"/>
    <property type="project" value="UniProtKB-UniPathway"/>
</dbReference>
<dbReference type="KEGG" id="rbu:PG1C_06605"/>
<dbReference type="HOGENOM" id="CLU_037294_1_2_4"/>
<evidence type="ECO:0000256" key="18">
    <source>
        <dbReference type="RuleBase" id="RU003938"/>
    </source>
</evidence>
<evidence type="ECO:0000256" key="11">
    <source>
        <dbReference type="ARBA" id="ARBA00022692"/>
    </source>
</evidence>
<dbReference type="GO" id="GO:0005886">
    <property type="term" value="C:plasma membrane"/>
    <property type="evidence" value="ECO:0007669"/>
    <property type="project" value="UniProtKB-SubCell"/>
</dbReference>
<dbReference type="EMBL" id="CP010554">
    <property type="protein sequence ID" value="AJP48218.1"/>
    <property type="molecule type" value="Genomic_DNA"/>
</dbReference>
<keyword evidence="17" id="KW-1208">Phospholipid metabolism</keyword>
<dbReference type="PANTHER" id="PTHR46382">
    <property type="entry name" value="PHOSPHATIDATE CYTIDYLYLTRANSFERASE"/>
    <property type="match status" value="1"/>
</dbReference>
<reference evidence="20 21" key="1">
    <citation type="journal article" date="2015" name="Genome Announc.">
        <title>Complete Genome Sequence of a Novel Bacterium within the Family Rhodocyclaceae That Degrades Polycyclic Aromatic Hydrocarbons.</title>
        <authorList>
            <person name="Singleton D.R."/>
            <person name="Dickey A.N."/>
            <person name="Scholl E.H."/>
            <person name="Wright F.A."/>
            <person name="Aitken M.D."/>
        </authorList>
    </citation>
    <scope>NUCLEOTIDE SEQUENCE [LARGE SCALE GENOMIC DNA]</scope>
    <source>
        <strain evidence="21">PG1-Ca6</strain>
    </source>
</reference>
<evidence type="ECO:0000313" key="20">
    <source>
        <dbReference type="EMBL" id="AJP48218.1"/>
    </source>
</evidence>
<accession>A0A0C5J910</accession>
<dbReference type="PROSITE" id="PS01315">
    <property type="entry name" value="CDS"/>
    <property type="match status" value="1"/>
</dbReference>
<keyword evidence="21" id="KW-1185">Reference proteome</keyword>
<keyword evidence="9" id="KW-0444">Lipid biosynthesis</keyword>
<evidence type="ECO:0000256" key="4">
    <source>
        <dbReference type="ARBA" id="ARBA00005189"/>
    </source>
</evidence>
<feature type="transmembrane region" description="Helical" evidence="19">
    <location>
        <begin position="80"/>
        <end position="97"/>
    </location>
</feature>
<sequence>MSNLKQRVITALCLVAGFGVVLFLFSASAAALAFAVIAACAAWEWGGLMRQDQPARIMYALVLLLFCWQVHIFAAELTPVLLTISVGFWLTIMPFWLWRKWTLRGNDFFGYLIGFLVILPTWAAMVFLYNVSPWVLLATMAIVWVADIGAYFTGCAIGRHKLAPTISPGKTWEGVAGALLAVGVYGMYLLVYSPVQGTLHWGLLALVLPLLTAVSVLGDLFESLLKRQVGIKDSSGLLPGHGGVLDRIDSLTSTLPLAALLLHFFV</sequence>
<dbReference type="PANTHER" id="PTHR46382:SF1">
    <property type="entry name" value="PHOSPHATIDATE CYTIDYLYLTRANSFERASE"/>
    <property type="match status" value="1"/>
</dbReference>
<dbReference type="EC" id="2.7.7.41" evidence="6 18"/>
<keyword evidence="12 18" id="KW-0548">Nucleotidyltransferase</keyword>
<evidence type="ECO:0000256" key="15">
    <source>
        <dbReference type="ARBA" id="ARBA00023136"/>
    </source>
</evidence>
<dbReference type="GO" id="GO:0004605">
    <property type="term" value="F:phosphatidate cytidylyltransferase activity"/>
    <property type="evidence" value="ECO:0007669"/>
    <property type="project" value="UniProtKB-EC"/>
</dbReference>
<comment type="subcellular location">
    <subcellularLocation>
        <location evidence="2">Cell membrane</location>
        <topology evidence="2">Multi-pass membrane protein</topology>
    </subcellularLocation>
</comment>
<feature type="transmembrane region" description="Helical" evidence="19">
    <location>
        <begin position="57"/>
        <end position="74"/>
    </location>
</feature>
<comment type="pathway">
    <text evidence="4">Lipid metabolism.</text>
</comment>
<evidence type="ECO:0000256" key="10">
    <source>
        <dbReference type="ARBA" id="ARBA00022679"/>
    </source>
</evidence>
<dbReference type="UniPathway" id="UPA00557">
    <property type="reaction ID" value="UER00614"/>
</dbReference>
<name>A0A0C5J910_9PROT</name>
<evidence type="ECO:0000256" key="3">
    <source>
        <dbReference type="ARBA" id="ARBA00005119"/>
    </source>
</evidence>
<dbReference type="Proteomes" id="UP000061603">
    <property type="component" value="Chromosome"/>
</dbReference>
<keyword evidence="8" id="KW-1003">Cell membrane</keyword>
<organism evidence="20 21">
    <name type="scientific">Rugosibacter aromaticivorans</name>
    <dbReference type="NCBI Taxonomy" id="1565605"/>
    <lineage>
        <taxon>Bacteria</taxon>
        <taxon>Pseudomonadati</taxon>
        <taxon>Pseudomonadota</taxon>
        <taxon>Betaproteobacteria</taxon>
        <taxon>Nitrosomonadales</taxon>
        <taxon>Sterolibacteriaceae</taxon>
        <taxon>Rugosibacter</taxon>
    </lineage>
</organism>
<evidence type="ECO:0000256" key="2">
    <source>
        <dbReference type="ARBA" id="ARBA00004651"/>
    </source>
</evidence>
<dbReference type="PATRIC" id="fig|1565605.3.peg.1389"/>
<dbReference type="AlphaFoldDB" id="A0A0C5J910"/>
<comment type="pathway">
    <text evidence="3 18">Phospholipid metabolism; CDP-diacylglycerol biosynthesis; CDP-diacylglycerol from sn-glycerol 3-phosphate: step 3/3.</text>
</comment>
<feature type="transmembrane region" description="Helical" evidence="19">
    <location>
        <begin position="20"/>
        <end position="45"/>
    </location>
</feature>
<evidence type="ECO:0000256" key="1">
    <source>
        <dbReference type="ARBA" id="ARBA00001698"/>
    </source>
</evidence>
<comment type="similarity">
    <text evidence="5 18">Belongs to the CDS family.</text>
</comment>
<keyword evidence="16" id="KW-0594">Phospholipid biosynthesis</keyword>
<dbReference type="InterPro" id="IPR000374">
    <property type="entry name" value="PC_trans"/>
</dbReference>
<protein>
    <recommendedName>
        <fullName evidence="7 18">Phosphatidate cytidylyltransferase</fullName>
        <ecNumber evidence="6 18">2.7.7.41</ecNumber>
    </recommendedName>
</protein>
<evidence type="ECO:0000256" key="6">
    <source>
        <dbReference type="ARBA" id="ARBA00012487"/>
    </source>
</evidence>
<dbReference type="STRING" id="1565605.PG1C_06605"/>
<keyword evidence="11 18" id="KW-0812">Transmembrane</keyword>
<gene>
    <name evidence="20" type="ORF">PG1C_06605</name>
</gene>
<keyword evidence="10 18" id="KW-0808">Transferase</keyword>
<evidence type="ECO:0000256" key="13">
    <source>
        <dbReference type="ARBA" id="ARBA00022989"/>
    </source>
</evidence>
<proteinExistence type="inferred from homology"/>
<evidence type="ECO:0000256" key="8">
    <source>
        <dbReference type="ARBA" id="ARBA00022475"/>
    </source>
</evidence>
<keyword evidence="14" id="KW-0443">Lipid metabolism</keyword>
<dbReference type="RefSeq" id="WP_202636688.1">
    <property type="nucleotide sequence ID" value="NZ_CP010554.1"/>
</dbReference>
<evidence type="ECO:0000256" key="12">
    <source>
        <dbReference type="ARBA" id="ARBA00022695"/>
    </source>
</evidence>
<comment type="catalytic activity">
    <reaction evidence="1 18">
        <text>a 1,2-diacyl-sn-glycero-3-phosphate + CTP + H(+) = a CDP-1,2-diacyl-sn-glycerol + diphosphate</text>
        <dbReference type="Rhea" id="RHEA:16229"/>
        <dbReference type="ChEBI" id="CHEBI:15378"/>
        <dbReference type="ChEBI" id="CHEBI:33019"/>
        <dbReference type="ChEBI" id="CHEBI:37563"/>
        <dbReference type="ChEBI" id="CHEBI:58332"/>
        <dbReference type="ChEBI" id="CHEBI:58608"/>
        <dbReference type="EC" id="2.7.7.41"/>
    </reaction>
</comment>
<evidence type="ECO:0000256" key="16">
    <source>
        <dbReference type="ARBA" id="ARBA00023209"/>
    </source>
</evidence>
<evidence type="ECO:0000256" key="9">
    <source>
        <dbReference type="ARBA" id="ARBA00022516"/>
    </source>
</evidence>
<evidence type="ECO:0000256" key="5">
    <source>
        <dbReference type="ARBA" id="ARBA00010185"/>
    </source>
</evidence>
<keyword evidence="13 19" id="KW-1133">Transmembrane helix</keyword>
<feature type="transmembrane region" description="Helical" evidence="19">
    <location>
        <begin position="134"/>
        <end position="154"/>
    </location>
</feature>
<feature type="transmembrane region" description="Helical" evidence="19">
    <location>
        <begin position="109"/>
        <end position="128"/>
    </location>
</feature>
<evidence type="ECO:0000313" key="21">
    <source>
        <dbReference type="Proteomes" id="UP000061603"/>
    </source>
</evidence>
<dbReference type="Pfam" id="PF01148">
    <property type="entry name" value="CTP_transf_1"/>
    <property type="match status" value="1"/>
</dbReference>
<feature type="transmembrane region" description="Helical" evidence="19">
    <location>
        <begin position="175"/>
        <end position="195"/>
    </location>
</feature>
<evidence type="ECO:0000256" key="14">
    <source>
        <dbReference type="ARBA" id="ARBA00023098"/>
    </source>
</evidence>
<feature type="transmembrane region" description="Helical" evidence="19">
    <location>
        <begin position="201"/>
        <end position="221"/>
    </location>
</feature>